<reference evidence="2 5" key="1">
    <citation type="submission" date="2017-01" db="EMBL/GenBank/DDBJ databases">
        <title>Complete genome sequence of Haloterrigena daqingensis type strain (JX313T).</title>
        <authorList>
            <person name="Shuang W."/>
        </authorList>
    </citation>
    <scope>NUCLEOTIDE SEQUENCE [LARGE SCALE GENOMIC DNA]</scope>
    <source>
        <strain evidence="2 5">JX313</strain>
    </source>
</reference>
<reference evidence="3 4" key="2">
    <citation type="submission" date="2017-01" db="EMBL/GenBank/DDBJ databases">
        <authorList>
            <person name="Mah S.A."/>
            <person name="Swanson W.J."/>
            <person name="Moy G.W."/>
            <person name="Vacquier V.D."/>
        </authorList>
    </citation>
    <scope>NUCLEOTIDE SEQUENCE [LARGE SCALE GENOMIC DNA]</scope>
    <source>
        <strain evidence="3 4">CGMCC 1.8909</strain>
    </source>
</reference>
<dbReference type="EMBL" id="FTNP01000005">
    <property type="protein sequence ID" value="SIR95896.1"/>
    <property type="molecule type" value="Genomic_DNA"/>
</dbReference>
<evidence type="ECO:0000313" key="4">
    <source>
        <dbReference type="Proteomes" id="UP000185687"/>
    </source>
</evidence>
<evidence type="ECO:0000313" key="3">
    <source>
        <dbReference type="EMBL" id="SIR95896.1"/>
    </source>
</evidence>
<gene>
    <name evidence="2" type="ORF">BB347_13650</name>
    <name evidence="3" type="ORF">SAMN05421809_3048</name>
</gene>
<dbReference type="RefSeq" id="WP_076583145.1">
    <property type="nucleotide sequence ID" value="NZ_CP019327.1"/>
</dbReference>
<evidence type="ECO:0000256" key="1">
    <source>
        <dbReference type="SAM" id="MobiDB-lite"/>
    </source>
</evidence>
<dbReference type="Proteomes" id="UP000185687">
    <property type="component" value="Unassembled WGS sequence"/>
</dbReference>
<protein>
    <submittedName>
        <fullName evidence="3">Uncharacterized protein</fullName>
    </submittedName>
</protein>
<sequence length="211" mass="24618">MTDFMFSNPPDEPPEPDETAFTDVKYIAPTTSWASLIESCQRIAKDLERSGELSSNDVSNRAQSPRNVTDDGRYKTWIWHTVCPTLETHDNIRWNDCWKFDPENAVSADEWKDIASEFNISPNFDNEMDHRRHYPKTISGMYRCVRNTYESDDPRHGVSGSELVSSVMHLTDKDYKRCMNYLREFPDIIPPSPLDDRPDWEWVDETESDDP</sequence>
<evidence type="ECO:0000313" key="5">
    <source>
        <dbReference type="Proteomes" id="UP000187321"/>
    </source>
</evidence>
<organism evidence="3 4">
    <name type="scientific">Natronorubrum daqingense</name>
    <dbReference type="NCBI Taxonomy" id="588898"/>
    <lineage>
        <taxon>Archaea</taxon>
        <taxon>Methanobacteriati</taxon>
        <taxon>Methanobacteriota</taxon>
        <taxon>Stenosarchaea group</taxon>
        <taxon>Halobacteria</taxon>
        <taxon>Halobacteriales</taxon>
        <taxon>Natrialbaceae</taxon>
        <taxon>Natronorubrum</taxon>
    </lineage>
</organism>
<evidence type="ECO:0000313" key="2">
    <source>
        <dbReference type="EMBL" id="APX97568.1"/>
    </source>
</evidence>
<keyword evidence="4" id="KW-1185">Reference proteome</keyword>
<dbReference type="AlphaFoldDB" id="A0A1N7F6J7"/>
<dbReference type="STRING" id="588898.BB347_13650"/>
<proteinExistence type="predicted"/>
<name>A0A1N7F6J7_9EURY</name>
<dbReference type="KEGG" id="hda:BB347_13650"/>
<dbReference type="EMBL" id="CP019327">
    <property type="protein sequence ID" value="APX97568.1"/>
    <property type="molecule type" value="Genomic_DNA"/>
</dbReference>
<feature type="region of interest" description="Disordered" evidence="1">
    <location>
        <begin position="50"/>
        <end position="69"/>
    </location>
</feature>
<feature type="compositionally biased region" description="Polar residues" evidence="1">
    <location>
        <begin position="52"/>
        <end position="67"/>
    </location>
</feature>
<feature type="compositionally biased region" description="Acidic residues" evidence="1">
    <location>
        <begin position="201"/>
        <end position="211"/>
    </location>
</feature>
<accession>A0A1N7F6J7</accession>
<dbReference type="GeneID" id="30957007"/>
<feature type="region of interest" description="Disordered" evidence="1">
    <location>
        <begin position="192"/>
        <end position="211"/>
    </location>
</feature>
<dbReference type="Proteomes" id="UP000187321">
    <property type="component" value="Chromosome"/>
</dbReference>